<feature type="domain" description="DUF2341" evidence="1">
    <location>
        <begin position="5"/>
        <end position="49"/>
    </location>
</feature>
<evidence type="ECO:0000313" key="2">
    <source>
        <dbReference type="EMBL" id="PIQ07034.1"/>
    </source>
</evidence>
<reference evidence="2 3" key="1">
    <citation type="submission" date="2017-09" db="EMBL/GenBank/DDBJ databases">
        <title>Depth-based differentiation of microbial function through sediment-hosted aquifers and enrichment of novel symbionts in the deep terrestrial subsurface.</title>
        <authorList>
            <person name="Probst A.J."/>
            <person name="Ladd B."/>
            <person name="Jarett J.K."/>
            <person name="Geller-Mcgrath D.E."/>
            <person name="Sieber C.M."/>
            <person name="Emerson J.B."/>
            <person name="Anantharaman K."/>
            <person name="Thomas B.C."/>
            <person name="Malmstrom R."/>
            <person name="Stieglmeier M."/>
            <person name="Klingl A."/>
            <person name="Woyke T."/>
            <person name="Ryan C.M."/>
            <person name="Banfield J.F."/>
        </authorList>
    </citation>
    <scope>NUCLEOTIDE SEQUENCE [LARGE SCALE GENOMIC DNA]</scope>
    <source>
        <strain evidence="2">CG18_big_fil_WC_8_21_14_2_50_37_10</strain>
    </source>
</reference>
<proteinExistence type="predicted"/>
<dbReference type="Pfam" id="PF10102">
    <property type="entry name" value="DUF2341"/>
    <property type="match status" value="1"/>
</dbReference>
<comment type="caution">
    <text evidence="2">The sequence shown here is derived from an EMBL/GenBank/DDBJ whole genome shotgun (WGS) entry which is preliminary data.</text>
</comment>
<organism evidence="2 3">
    <name type="scientific">Candidatus Nealsonbacteria bacterium CG18_big_fil_WC_8_21_14_2_50_37_10</name>
    <dbReference type="NCBI Taxonomy" id="1974717"/>
    <lineage>
        <taxon>Bacteria</taxon>
        <taxon>Candidatus Nealsoniibacteriota</taxon>
    </lineage>
</organism>
<sequence length="91" mass="9885">RERHDQANSLAEYWVKVPSVSGTVNTEFYIYYGNSGAADGADPTAVWDANFKGVWHLKDKTSTTIGDSTTNANDGTKYAVNEPIEVDGKIG</sequence>
<name>A0A2H0FK21_9BACT</name>
<evidence type="ECO:0000259" key="1">
    <source>
        <dbReference type="Pfam" id="PF10102"/>
    </source>
</evidence>
<accession>A0A2H0FK21</accession>
<dbReference type="InterPro" id="IPR018765">
    <property type="entry name" value="DUF2341"/>
</dbReference>
<dbReference type="Proteomes" id="UP000230778">
    <property type="component" value="Unassembled WGS sequence"/>
</dbReference>
<evidence type="ECO:0000313" key="3">
    <source>
        <dbReference type="Proteomes" id="UP000230778"/>
    </source>
</evidence>
<protein>
    <recommendedName>
        <fullName evidence="1">DUF2341 domain-containing protein</fullName>
    </recommendedName>
</protein>
<dbReference type="AlphaFoldDB" id="A0A2H0FK21"/>
<feature type="non-terminal residue" evidence="2">
    <location>
        <position position="91"/>
    </location>
</feature>
<gene>
    <name evidence="2" type="ORF">COW72_01295</name>
</gene>
<feature type="non-terminal residue" evidence="2">
    <location>
        <position position="1"/>
    </location>
</feature>
<dbReference type="EMBL" id="PCUC01000066">
    <property type="protein sequence ID" value="PIQ07034.1"/>
    <property type="molecule type" value="Genomic_DNA"/>
</dbReference>